<keyword evidence="1" id="KW-0732">Signal</keyword>
<feature type="signal peptide" evidence="1">
    <location>
        <begin position="1"/>
        <end position="27"/>
    </location>
</feature>
<dbReference type="InterPro" id="IPR000914">
    <property type="entry name" value="SBP_5_dom"/>
</dbReference>
<dbReference type="GO" id="GO:1904680">
    <property type="term" value="F:peptide transmembrane transporter activity"/>
    <property type="evidence" value="ECO:0007669"/>
    <property type="project" value="TreeGrafter"/>
</dbReference>
<dbReference type="Pfam" id="PF00496">
    <property type="entry name" value="SBP_bac_5"/>
    <property type="match status" value="1"/>
</dbReference>
<dbReference type="GO" id="GO:0042597">
    <property type="term" value="C:periplasmic space"/>
    <property type="evidence" value="ECO:0007669"/>
    <property type="project" value="UniProtKB-ARBA"/>
</dbReference>
<organism evidence="3 4">
    <name type="scientific">Leifsonia xyli subsp. xyli</name>
    <dbReference type="NCBI Taxonomy" id="59736"/>
    <lineage>
        <taxon>Bacteria</taxon>
        <taxon>Bacillati</taxon>
        <taxon>Actinomycetota</taxon>
        <taxon>Actinomycetes</taxon>
        <taxon>Micrococcales</taxon>
        <taxon>Microbacteriaceae</taxon>
        <taxon>Leifsonia</taxon>
    </lineage>
</organism>
<dbReference type="Proteomes" id="UP000094426">
    <property type="component" value="Unassembled WGS sequence"/>
</dbReference>
<feature type="chain" id="PRO_5038945092" evidence="1">
    <location>
        <begin position="28"/>
        <end position="558"/>
    </location>
</feature>
<dbReference type="OrthoDB" id="9764591at2"/>
<dbReference type="InterPro" id="IPR039424">
    <property type="entry name" value="SBP_5"/>
</dbReference>
<gene>
    <name evidence="3" type="ORF">ATY41_03235</name>
</gene>
<comment type="caution">
    <text evidence="3">The sequence shown here is derived from an EMBL/GenBank/DDBJ whole genome shotgun (WGS) entry which is preliminary data.</text>
</comment>
<dbReference type="PANTHER" id="PTHR30290">
    <property type="entry name" value="PERIPLASMIC BINDING COMPONENT OF ABC TRANSPORTER"/>
    <property type="match status" value="1"/>
</dbReference>
<proteinExistence type="predicted"/>
<feature type="domain" description="Solute-binding protein family 5" evidence="2">
    <location>
        <begin position="92"/>
        <end position="461"/>
    </location>
</feature>
<dbReference type="Gene3D" id="3.10.105.10">
    <property type="entry name" value="Dipeptide-binding Protein, Domain 3"/>
    <property type="match status" value="1"/>
</dbReference>
<dbReference type="PIRSF" id="PIRSF002741">
    <property type="entry name" value="MppA"/>
    <property type="match status" value="1"/>
</dbReference>
<accession>A0A1E2SK53</accession>
<dbReference type="GO" id="GO:0043190">
    <property type="term" value="C:ATP-binding cassette (ABC) transporter complex"/>
    <property type="evidence" value="ECO:0007669"/>
    <property type="project" value="InterPro"/>
</dbReference>
<dbReference type="GO" id="GO:0015833">
    <property type="term" value="P:peptide transport"/>
    <property type="evidence" value="ECO:0007669"/>
    <property type="project" value="TreeGrafter"/>
</dbReference>
<dbReference type="Gene3D" id="3.40.190.10">
    <property type="entry name" value="Periplasmic binding protein-like II"/>
    <property type="match status" value="1"/>
</dbReference>
<evidence type="ECO:0000259" key="2">
    <source>
        <dbReference type="Pfam" id="PF00496"/>
    </source>
</evidence>
<evidence type="ECO:0000313" key="3">
    <source>
        <dbReference type="EMBL" id="ODA90054.1"/>
    </source>
</evidence>
<dbReference type="InterPro" id="IPR030678">
    <property type="entry name" value="Peptide/Ni-bd"/>
</dbReference>
<protein>
    <submittedName>
        <fullName evidence="3">ABC transporter substrate-binding protein</fullName>
    </submittedName>
</protein>
<sequence>MDKHHPTARARKRLTAALAGTAVIALALSGCASDADSGAASADGRIPLLNFGGFGGGSNPKANYNPYLATALSVGNYLYEPLMMLNEYSCDYEPWLATKMEWTTPSTLVYTLRDGVTFSDGKPFTADDVVFTFEMLKKYPALDTRGAWQSLTSVAKTGDGQVTFSFDGSGASSLVAVNAVMIVPKNLWSTVEDPTTFTNTKPVGTGPMLVGSFSPTKLVLDRNPDYWQASKIRVDKIQFNNSDQGQVDQLKLARGDYDMNAMYIPDIEKSYVSKDREHNKYWFPSGSPISLYMNLDKAPFDDSEFRNAITQAMDKKKIVEDAQQGYVSAASQTSLVLPNAKDWLPTGIPDEGYISYDVEAAKAGLDKAGYKLDGSGKRLGADGKPLSFSIQIPGGWNDWIQAGKIVQKNFQALGISVDMQNPTPEVQGQNRLTGQYDLTFGVRGGSCDMYRNFLEPLASSETAPTGETAKTNEVRWRDGETDRLIDRLRQESDPAEQKKTVGELATIMYEKKPYIPLWYGASWFEYSTKRAVGWPSAEDPYAKPSNMPIILTHLRPAQ</sequence>
<dbReference type="RefSeq" id="WP_011186943.1">
    <property type="nucleotide sequence ID" value="NZ_LNZG01000023.1"/>
</dbReference>
<dbReference type="EMBL" id="LNZG01000023">
    <property type="protein sequence ID" value="ODA90054.1"/>
    <property type="molecule type" value="Genomic_DNA"/>
</dbReference>
<dbReference type="CDD" id="cd08509">
    <property type="entry name" value="PBP2_TmCBP_oligosaccharides_like"/>
    <property type="match status" value="1"/>
</dbReference>
<evidence type="ECO:0000256" key="1">
    <source>
        <dbReference type="SAM" id="SignalP"/>
    </source>
</evidence>
<name>A0A1E2SK53_LEIXY</name>
<reference evidence="3 4" key="1">
    <citation type="submission" date="2015-11" db="EMBL/GenBank/DDBJ databases">
        <authorList>
            <person name="Zhang Y."/>
            <person name="Guo Z."/>
        </authorList>
    </citation>
    <scope>NUCLEOTIDE SEQUENCE [LARGE SCALE GENOMIC DNA]</scope>
    <source>
        <strain evidence="4">gdw1</strain>
    </source>
</reference>
<dbReference type="SUPFAM" id="SSF53850">
    <property type="entry name" value="Periplasmic binding protein-like II"/>
    <property type="match status" value="1"/>
</dbReference>
<dbReference type="AlphaFoldDB" id="A0A1E2SK53"/>
<dbReference type="OMA" id="FTGWWNE"/>
<dbReference type="PANTHER" id="PTHR30290:SF82">
    <property type="entry name" value="ABC-TYPE DIPEPTIDE_OLIGOPEPTIDE TRANSPORT SYSTEM, PERIPLASMIC COMPONENT"/>
    <property type="match status" value="1"/>
</dbReference>
<dbReference type="Gene3D" id="3.90.76.10">
    <property type="entry name" value="Dipeptide-binding Protein, Domain 1"/>
    <property type="match status" value="1"/>
</dbReference>
<evidence type="ECO:0000313" key="4">
    <source>
        <dbReference type="Proteomes" id="UP000094426"/>
    </source>
</evidence>
<dbReference type="PROSITE" id="PS51257">
    <property type="entry name" value="PROKAR_LIPOPROTEIN"/>
    <property type="match status" value="1"/>
</dbReference>